<dbReference type="Proteomes" id="UP000324497">
    <property type="component" value="Chromosome"/>
</dbReference>
<dbReference type="Pfam" id="PF00005">
    <property type="entry name" value="ABC_tran"/>
    <property type="match status" value="1"/>
</dbReference>
<name>A0A3Q8CD11_9LACO</name>
<gene>
    <name evidence="5" type="ORF">BSQ50_10680</name>
</gene>
<dbReference type="PANTHER" id="PTHR42734">
    <property type="entry name" value="METAL TRANSPORT SYSTEM ATP-BINDING PROTEIN TM_0124-RELATED"/>
    <property type="match status" value="1"/>
</dbReference>
<dbReference type="AlphaFoldDB" id="A0A3Q8CD11"/>
<evidence type="ECO:0000256" key="2">
    <source>
        <dbReference type="ARBA" id="ARBA00022741"/>
    </source>
</evidence>
<dbReference type="KEGG" id="lng:BSQ50_10680"/>
<evidence type="ECO:0000259" key="4">
    <source>
        <dbReference type="PROSITE" id="PS50893"/>
    </source>
</evidence>
<proteinExistence type="predicted"/>
<dbReference type="InterPro" id="IPR027417">
    <property type="entry name" value="P-loop_NTPase"/>
</dbReference>
<evidence type="ECO:0000313" key="6">
    <source>
        <dbReference type="Proteomes" id="UP000324497"/>
    </source>
</evidence>
<dbReference type="Gene3D" id="3.40.50.300">
    <property type="entry name" value="P-loop containing nucleotide triphosphate hydrolases"/>
    <property type="match status" value="1"/>
</dbReference>
<dbReference type="EMBL" id="CP018180">
    <property type="protein sequence ID" value="AUJ32962.1"/>
    <property type="molecule type" value="Genomic_DNA"/>
</dbReference>
<evidence type="ECO:0000256" key="1">
    <source>
        <dbReference type="ARBA" id="ARBA00022448"/>
    </source>
</evidence>
<dbReference type="SUPFAM" id="SSF52540">
    <property type="entry name" value="P-loop containing nucleoside triphosphate hydrolases"/>
    <property type="match status" value="1"/>
</dbReference>
<dbReference type="PROSITE" id="PS50893">
    <property type="entry name" value="ABC_TRANSPORTER_2"/>
    <property type="match status" value="1"/>
</dbReference>
<evidence type="ECO:0000256" key="3">
    <source>
        <dbReference type="ARBA" id="ARBA00022840"/>
    </source>
</evidence>
<dbReference type="InterPro" id="IPR050153">
    <property type="entry name" value="Metal_Ion_Import_ABC"/>
</dbReference>
<dbReference type="SMART" id="SM00382">
    <property type="entry name" value="AAA"/>
    <property type="match status" value="1"/>
</dbReference>
<evidence type="ECO:0000313" key="5">
    <source>
        <dbReference type="EMBL" id="AUJ32962.1"/>
    </source>
</evidence>
<dbReference type="InterPro" id="IPR003593">
    <property type="entry name" value="AAA+_ATPase"/>
</dbReference>
<keyword evidence="1" id="KW-0813">Transport</keyword>
<reference evidence="5 6" key="1">
    <citation type="submission" date="2016-11" db="EMBL/GenBank/DDBJ databases">
        <title>Interaction between Lactobacillus species and yeast in water kefir.</title>
        <authorList>
            <person name="Behr J."/>
            <person name="Xu D."/>
            <person name="Vogel R.F."/>
        </authorList>
    </citation>
    <scope>NUCLEOTIDE SEQUENCE [LARGE SCALE GENOMIC DNA]</scope>
    <source>
        <strain evidence="5 6">TMW 1.1827</strain>
    </source>
</reference>
<keyword evidence="2" id="KW-0547">Nucleotide-binding</keyword>
<organism evidence="5 6">
    <name type="scientific">Liquorilactobacillus nagelii</name>
    <dbReference type="NCBI Taxonomy" id="82688"/>
    <lineage>
        <taxon>Bacteria</taxon>
        <taxon>Bacillati</taxon>
        <taxon>Bacillota</taxon>
        <taxon>Bacilli</taxon>
        <taxon>Lactobacillales</taxon>
        <taxon>Lactobacillaceae</taxon>
        <taxon>Liquorilactobacillus</taxon>
    </lineage>
</organism>
<protein>
    <recommendedName>
        <fullName evidence="4">ABC transporter domain-containing protein</fullName>
    </recommendedName>
</protein>
<sequence length="236" mass="26902">MHFEDLQADYQSQIVFEKISARLSTGEITTLLGLNGSGKSTLMLLLAGLKSANEGTVEAIGEKIFYLPQKNQVFDYLTVEELLTINQTKDLTRLNRLIELFGLKSLLQRDISLLSGGQQQRAWLVYALSQPAEILLLDEPLTYLDLKYQQRFFEALIWQQQAGRTILLSLHDIIFAARCSQNIWFLTNNKLVSGTARKMLTGKNLVDYLELSSNYAQMLLSAIRREEVYEKRSTTD</sequence>
<dbReference type="InterPro" id="IPR003439">
    <property type="entry name" value="ABC_transporter-like_ATP-bd"/>
</dbReference>
<keyword evidence="3" id="KW-0067">ATP-binding</keyword>
<feature type="domain" description="ABC transporter" evidence="4">
    <location>
        <begin position="1"/>
        <end position="213"/>
    </location>
</feature>
<accession>A0A3Q8CD11</accession>
<dbReference type="GO" id="GO:0005524">
    <property type="term" value="F:ATP binding"/>
    <property type="evidence" value="ECO:0007669"/>
    <property type="project" value="UniProtKB-KW"/>
</dbReference>
<dbReference type="GO" id="GO:0016887">
    <property type="term" value="F:ATP hydrolysis activity"/>
    <property type="evidence" value="ECO:0007669"/>
    <property type="project" value="InterPro"/>
</dbReference>
<keyword evidence="6" id="KW-1185">Reference proteome</keyword>
<dbReference type="RefSeq" id="WP_148127187.1">
    <property type="nucleotide sequence ID" value="NZ_CP018180.1"/>
</dbReference>